<dbReference type="GO" id="GO:0051301">
    <property type="term" value="P:cell division"/>
    <property type="evidence" value="ECO:0007669"/>
    <property type="project" value="UniProtKB-KW"/>
</dbReference>
<keyword evidence="5" id="KW-0132">Cell division</keyword>
<dbReference type="AlphaFoldDB" id="A0AAW0UWR4"/>
<accession>A0AAW0UWR4</accession>
<dbReference type="GO" id="GO:0006412">
    <property type="term" value="P:translation"/>
    <property type="evidence" value="ECO:0007669"/>
    <property type="project" value="InterPro"/>
</dbReference>
<dbReference type="InterPro" id="IPR038340">
    <property type="entry name" value="MRP-L47_sf"/>
</dbReference>
<keyword evidence="13" id="KW-0137">Centromere</keyword>
<dbReference type="PROSITE" id="PS50082">
    <property type="entry name" value="WD_REPEATS_2"/>
    <property type="match status" value="2"/>
</dbReference>
<feature type="repeat" description="WD" evidence="16">
    <location>
        <begin position="394"/>
        <end position="426"/>
    </location>
</feature>
<evidence type="ECO:0000256" key="3">
    <source>
        <dbReference type="ARBA" id="ARBA00022454"/>
    </source>
</evidence>
<sequence>MAALRTGVAGVVGLAARMGRLSVSVPSQVTRPSLHTSFVTAFSHFRLTPWYASLHTSSSHRGLMEFFDNEKNWGETEVKVGRSWRIEELRIKSNEDLHKLWFVLLKEKNMLLTMEHACEEEYQLFPNPERIDKVEESMKNLEDVVKERNRAYWLLETGEDGEHHGEIGTDSLGRRRFIRYREHTVPYWSTGRPWRSRETPSITKFSRLMREKKFLEKRRALRRIRDHVCMLLRRFPHMDLDVLQKKYPEVNVKALRHQKRSLGHHGGRRRARPTSGRVEGALAVLNTRCSGIVSPGTFSRKMSESRMEFRLKNTPNDCIQSVKFGPSSSQFLLVASWDKSVRLFDVVNNNMRLQYQHSGPVLDCCFQDAVHAYSGGLDGQLKTFDLNTNTESVVGSHEAPIRCVEFCPEVNTIITGSWDSNIKLWDPRGPREAGTFQQPNKVYTMDLSGEKLVVGTSNRKVMVWDLRNMGFAQQRRESSLKYQTRCIQCFPNKQGYVVSSIEGRVAVEYLDPSPEVQKKKYAFKCHRLKEDGIEKIFPVNAISFHNGYNTFATGGSDGYVNIWDGFNKKRLCQFHRYPTSISSLCFSNDGNILAIACSYMYEQEQIDPMPEDCIFIRRVTDQETKPK</sequence>
<dbReference type="InterPro" id="IPR001680">
    <property type="entry name" value="WD40_rpt"/>
</dbReference>
<evidence type="ECO:0000256" key="8">
    <source>
        <dbReference type="ARBA" id="ARBA00022829"/>
    </source>
</evidence>
<keyword evidence="3" id="KW-0158">Chromosome</keyword>
<evidence type="ECO:0000256" key="14">
    <source>
        <dbReference type="ARBA" id="ARBA00037960"/>
    </source>
</evidence>
<evidence type="ECO:0000256" key="7">
    <source>
        <dbReference type="ARBA" id="ARBA00022776"/>
    </source>
</evidence>
<gene>
    <name evidence="17" type="ORF">O3P69_007678</name>
</gene>
<evidence type="ECO:0000256" key="15">
    <source>
        <dbReference type="ARBA" id="ARBA00040107"/>
    </source>
</evidence>
<dbReference type="PROSITE" id="PS50294">
    <property type="entry name" value="WD_REPEATS_REGION"/>
    <property type="match status" value="1"/>
</dbReference>
<evidence type="ECO:0000256" key="5">
    <source>
        <dbReference type="ARBA" id="ARBA00022618"/>
    </source>
</evidence>
<keyword evidence="12" id="KW-0131">Cell cycle</keyword>
<name>A0AAW0UWR4_SCYPA</name>
<dbReference type="SMART" id="SM00320">
    <property type="entry name" value="WD40"/>
    <property type="match status" value="6"/>
</dbReference>
<evidence type="ECO:0000256" key="12">
    <source>
        <dbReference type="ARBA" id="ARBA00023306"/>
    </source>
</evidence>
<keyword evidence="7" id="KW-0498">Mitosis</keyword>
<evidence type="ECO:0000313" key="18">
    <source>
        <dbReference type="Proteomes" id="UP001487740"/>
    </source>
</evidence>
<dbReference type="Gene3D" id="6.10.330.20">
    <property type="match status" value="1"/>
</dbReference>
<keyword evidence="6" id="KW-0677">Repeat</keyword>
<dbReference type="GO" id="GO:0000776">
    <property type="term" value="C:kinetochore"/>
    <property type="evidence" value="ECO:0007669"/>
    <property type="project" value="UniProtKB-KW"/>
</dbReference>
<dbReference type="FunFam" id="2.130.10.10:FF:000047">
    <property type="entry name" value="Mitotic checkpoint protein bub3, putative"/>
    <property type="match status" value="1"/>
</dbReference>
<keyword evidence="11" id="KW-0469">Meiosis</keyword>
<dbReference type="Gene3D" id="2.130.10.10">
    <property type="entry name" value="YVTN repeat-like/Quinoprotein amine dehydrogenase"/>
    <property type="match status" value="1"/>
</dbReference>
<dbReference type="GO" id="GO:0007059">
    <property type="term" value="P:chromosome segregation"/>
    <property type="evidence" value="ECO:0007669"/>
    <property type="project" value="UniProtKB-KW"/>
</dbReference>
<keyword evidence="8" id="KW-0159">Chromosome partition</keyword>
<dbReference type="GO" id="GO:0005634">
    <property type="term" value="C:nucleus"/>
    <property type="evidence" value="ECO:0007669"/>
    <property type="project" value="UniProtKB-SubCell"/>
</dbReference>
<dbReference type="Pfam" id="PF00400">
    <property type="entry name" value="WD40"/>
    <property type="match status" value="3"/>
</dbReference>
<evidence type="ECO:0000256" key="1">
    <source>
        <dbReference type="ARBA" id="ARBA00004123"/>
    </source>
</evidence>
<dbReference type="PANTHER" id="PTHR10971">
    <property type="entry name" value="MRNA EXPORT FACTOR AND BUB3"/>
    <property type="match status" value="1"/>
</dbReference>
<dbReference type="GO" id="GO:0051321">
    <property type="term" value="P:meiotic cell cycle"/>
    <property type="evidence" value="ECO:0007669"/>
    <property type="project" value="UniProtKB-KW"/>
</dbReference>
<evidence type="ECO:0000256" key="9">
    <source>
        <dbReference type="ARBA" id="ARBA00022838"/>
    </source>
</evidence>
<evidence type="ECO:0000256" key="4">
    <source>
        <dbReference type="ARBA" id="ARBA00022574"/>
    </source>
</evidence>
<dbReference type="EMBL" id="JARAKH010000004">
    <property type="protein sequence ID" value="KAK8404579.1"/>
    <property type="molecule type" value="Genomic_DNA"/>
</dbReference>
<dbReference type="InterPro" id="IPR036322">
    <property type="entry name" value="WD40_repeat_dom_sf"/>
</dbReference>
<dbReference type="InterPro" id="IPR010729">
    <property type="entry name" value="Ribosomal_uL29_mit"/>
</dbReference>
<evidence type="ECO:0000313" key="17">
    <source>
        <dbReference type="EMBL" id="KAK8404579.1"/>
    </source>
</evidence>
<protein>
    <recommendedName>
        <fullName evidence="15">Mitotic checkpoint protein BUB3</fullName>
    </recommendedName>
</protein>
<dbReference type="GO" id="GO:0005761">
    <property type="term" value="C:mitochondrial ribosome"/>
    <property type="evidence" value="ECO:0007669"/>
    <property type="project" value="InterPro"/>
</dbReference>
<comment type="similarity">
    <text evidence="14">Belongs to the WD repeat BUB3 family.</text>
</comment>
<dbReference type="GO" id="GO:0003735">
    <property type="term" value="F:structural constituent of ribosome"/>
    <property type="evidence" value="ECO:0007669"/>
    <property type="project" value="InterPro"/>
</dbReference>
<keyword evidence="10" id="KW-0539">Nucleus</keyword>
<comment type="caution">
    <text evidence="17">The sequence shown here is derived from an EMBL/GenBank/DDBJ whole genome shotgun (WGS) entry which is preliminary data.</text>
</comment>
<comment type="subcellular location">
    <subcellularLocation>
        <location evidence="2">Chromosome</location>
        <location evidence="2">Centromere</location>
        <location evidence="2">Kinetochore</location>
    </subcellularLocation>
    <subcellularLocation>
        <location evidence="1">Nucleus</location>
    </subcellularLocation>
</comment>
<evidence type="ECO:0000256" key="6">
    <source>
        <dbReference type="ARBA" id="ARBA00022737"/>
    </source>
</evidence>
<keyword evidence="18" id="KW-1185">Reference proteome</keyword>
<reference evidence="17 18" key="1">
    <citation type="submission" date="2023-03" db="EMBL/GenBank/DDBJ databases">
        <title>High-quality genome of Scylla paramamosain provides insights in environmental adaptation.</title>
        <authorList>
            <person name="Zhang L."/>
        </authorList>
    </citation>
    <scope>NUCLEOTIDE SEQUENCE [LARGE SCALE GENOMIC DNA]</scope>
    <source>
        <strain evidence="17">LZ_2023a</strain>
        <tissue evidence="17">Muscle</tissue>
    </source>
</reference>
<evidence type="ECO:0000256" key="10">
    <source>
        <dbReference type="ARBA" id="ARBA00023242"/>
    </source>
</evidence>
<keyword evidence="9" id="KW-0995">Kinetochore</keyword>
<evidence type="ECO:0000256" key="16">
    <source>
        <dbReference type="PROSITE-ProRule" id="PRU00221"/>
    </source>
</evidence>
<dbReference type="SUPFAM" id="SSF50978">
    <property type="entry name" value="WD40 repeat-like"/>
    <property type="match status" value="1"/>
</dbReference>
<keyword evidence="4 16" id="KW-0853">WD repeat</keyword>
<dbReference type="Proteomes" id="UP001487740">
    <property type="component" value="Unassembled WGS sequence"/>
</dbReference>
<evidence type="ECO:0000256" key="11">
    <source>
        <dbReference type="ARBA" id="ARBA00023254"/>
    </source>
</evidence>
<organism evidence="17 18">
    <name type="scientific">Scylla paramamosain</name>
    <name type="common">Mud crab</name>
    <dbReference type="NCBI Taxonomy" id="85552"/>
    <lineage>
        <taxon>Eukaryota</taxon>
        <taxon>Metazoa</taxon>
        <taxon>Ecdysozoa</taxon>
        <taxon>Arthropoda</taxon>
        <taxon>Crustacea</taxon>
        <taxon>Multicrustacea</taxon>
        <taxon>Malacostraca</taxon>
        <taxon>Eumalacostraca</taxon>
        <taxon>Eucarida</taxon>
        <taxon>Decapoda</taxon>
        <taxon>Pleocyemata</taxon>
        <taxon>Brachyura</taxon>
        <taxon>Eubrachyura</taxon>
        <taxon>Portunoidea</taxon>
        <taxon>Portunidae</taxon>
        <taxon>Portuninae</taxon>
        <taxon>Scylla</taxon>
    </lineage>
</organism>
<feature type="repeat" description="WD" evidence="16">
    <location>
        <begin position="539"/>
        <end position="564"/>
    </location>
</feature>
<dbReference type="Pfam" id="PF06984">
    <property type="entry name" value="MRP-L47"/>
    <property type="match status" value="1"/>
</dbReference>
<dbReference type="InterPro" id="IPR015943">
    <property type="entry name" value="WD40/YVTN_repeat-like_dom_sf"/>
</dbReference>
<proteinExistence type="inferred from homology"/>
<evidence type="ECO:0000256" key="2">
    <source>
        <dbReference type="ARBA" id="ARBA00004629"/>
    </source>
</evidence>
<evidence type="ECO:0000256" key="13">
    <source>
        <dbReference type="ARBA" id="ARBA00023328"/>
    </source>
</evidence>